<feature type="region of interest" description="Disordered" evidence="1">
    <location>
        <begin position="229"/>
        <end position="259"/>
    </location>
</feature>
<organism evidence="2">
    <name type="scientific">Lygus hesperus</name>
    <name type="common">Western plant bug</name>
    <dbReference type="NCBI Taxonomy" id="30085"/>
    <lineage>
        <taxon>Eukaryota</taxon>
        <taxon>Metazoa</taxon>
        <taxon>Ecdysozoa</taxon>
        <taxon>Arthropoda</taxon>
        <taxon>Hexapoda</taxon>
        <taxon>Insecta</taxon>
        <taxon>Pterygota</taxon>
        <taxon>Neoptera</taxon>
        <taxon>Paraneoptera</taxon>
        <taxon>Hemiptera</taxon>
        <taxon>Heteroptera</taxon>
        <taxon>Panheteroptera</taxon>
        <taxon>Cimicomorpha</taxon>
        <taxon>Miridae</taxon>
        <taxon>Mirini</taxon>
        <taxon>Lygus</taxon>
    </lineage>
</organism>
<reference evidence="2" key="1">
    <citation type="journal article" date="2014" name="PLoS ONE">
        <title>Transcriptome-Based Identification of ABC Transporters in the Western Tarnished Plant Bug Lygus hesperus.</title>
        <authorList>
            <person name="Hull J.J."/>
            <person name="Chaney K."/>
            <person name="Geib S.M."/>
            <person name="Fabrick J.A."/>
            <person name="Brent C.S."/>
            <person name="Walsh D."/>
            <person name="Lavine L.C."/>
        </authorList>
    </citation>
    <scope>NUCLEOTIDE SEQUENCE</scope>
</reference>
<sequence>MDGDDDAVTFDMTLDDIIRLQEEKKSRGQNNGTAANKGSGPNEPNTSLDDTAKARVTRDYSNFFGLSRNSNLELEDPHLNGTDGEAGSLGGDDVSVFDEYANTPYDYPLSRGAGGGSIIERQHGLTQNQHVRKNNRNFRNNHHNFRNNNNFKPYQNFKFCKRDCCSNRCSAQRRLYQLEAQLRMKQGKAMINNYHPYSWGCYGPPKETQYRSPSVASDYSDHPCCPCEPSAEKFQHRSRSRTRGPPNSRNRSQSRNRSR</sequence>
<dbReference type="AlphaFoldDB" id="A0A0A9XFQ9"/>
<evidence type="ECO:0000313" key="2">
    <source>
        <dbReference type="EMBL" id="JAG18829.1"/>
    </source>
</evidence>
<accession>A0A0A9XFQ9</accession>
<evidence type="ECO:0000256" key="1">
    <source>
        <dbReference type="SAM" id="MobiDB-lite"/>
    </source>
</evidence>
<name>A0A0A9XFQ9_LYGHE</name>
<protein>
    <submittedName>
        <fullName evidence="2">Uncharacterized protein</fullName>
    </submittedName>
</protein>
<proteinExistence type="predicted"/>
<feature type="non-terminal residue" evidence="2">
    <location>
        <position position="259"/>
    </location>
</feature>
<gene>
    <name evidence="2" type="ORF">CM83_38684</name>
</gene>
<reference evidence="2" key="2">
    <citation type="submission" date="2014-07" db="EMBL/GenBank/DDBJ databases">
        <authorList>
            <person name="Hull J."/>
        </authorList>
    </citation>
    <scope>NUCLEOTIDE SEQUENCE</scope>
</reference>
<dbReference type="EMBL" id="GBHO01024775">
    <property type="protein sequence ID" value="JAG18829.1"/>
    <property type="molecule type" value="Transcribed_RNA"/>
</dbReference>
<feature type="region of interest" description="Disordered" evidence="1">
    <location>
        <begin position="20"/>
        <end position="53"/>
    </location>
</feature>